<dbReference type="AlphaFoldDB" id="A0A0E9XH73"/>
<reference evidence="2" key="2">
    <citation type="journal article" date="2015" name="Fish Shellfish Immunol.">
        <title>Early steps in the European eel (Anguilla anguilla)-Vibrio vulnificus interaction in the gills: Role of the RtxA13 toxin.</title>
        <authorList>
            <person name="Callol A."/>
            <person name="Pajuelo D."/>
            <person name="Ebbesson L."/>
            <person name="Teles M."/>
            <person name="MacKenzie S."/>
            <person name="Amaro C."/>
        </authorList>
    </citation>
    <scope>NUCLEOTIDE SEQUENCE</scope>
</reference>
<dbReference type="Pfam" id="PF21202">
    <property type="entry name" value="SLX1_C"/>
    <property type="match status" value="1"/>
</dbReference>
<dbReference type="Gene3D" id="3.30.40.10">
    <property type="entry name" value="Zinc/RING finger domain, C3HC4 (zinc finger)"/>
    <property type="match status" value="1"/>
</dbReference>
<accession>A0A0E9XH73</accession>
<organism evidence="2">
    <name type="scientific">Anguilla anguilla</name>
    <name type="common">European freshwater eel</name>
    <name type="synonym">Muraena anguilla</name>
    <dbReference type="NCBI Taxonomy" id="7936"/>
    <lineage>
        <taxon>Eukaryota</taxon>
        <taxon>Metazoa</taxon>
        <taxon>Chordata</taxon>
        <taxon>Craniata</taxon>
        <taxon>Vertebrata</taxon>
        <taxon>Euteleostomi</taxon>
        <taxon>Actinopterygii</taxon>
        <taxon>Neopterygii</taxon>
        <taxon>Teleostei</taxon>
        <taxon>Anguilliformes</taxon>
        <taxon>Anguillidae</taxon>
        <taxon>Anguilla</taxon>
    </lineage>
</organism>
<evidence type="ECO:0000313" key="2">
    <source>
        <dbReference type="EMBL" id="JAI02078.1"/>
    </source>
</evidence>
<dbReference type="InterPro" id="IPR048749">
    <property type="entry name" value="SLX1_C"/>
</dbReference>
<name>A0A0E9XH73_ANGAN</name>
<proteinExistence type="predicted"/>
<protein>
    <recommendedName>
        <fullName evidence="1">Structure-specific endonuclease subunit SLX1 C-terminal domain-containing protein</fullName>
    </recommendedName>
</protein>
<feature type="domain" description="Structure-specific endonuclease subunit SLX1 C-terminal" evidence="1">
    <location>
        <begin position="1"/>
        <end position="40"/>
    </location>
</feature>
<sequence>MTSHMICLAKYFLKSEPTHLLPVEGECPGCHHSVLWGSLIRQKKGCYGDLEEITGSSSSQSHWQMNCRSEESLFWHKWCQQNAPQIISMDNKGTLLKARIYSMLDRFDDDPHIVQIVRIVHENGVGKLDKAFVRNVFITLKDEMEN</sequence>
<reference evidence="2" key="1">
    <citation type="submission" date="2014-11" db="EMBL/GenBank/DDBJ databases">
        <authorList>
            <person name="Amaro Gonzalez C."/>
        </authorList>
    </citation>
    <scope>NUCLEOTIDE SEQUENCE</scope>
</reference>
<dbReference type="EMBL" id="GBXM01006500">
    <property type="protein sequence ID" value="JAI02078.1"/>
    <property type="molecule type" value="Transcribed_RNA"/>
</dbReference>
<evidence type="ECO:0000259" key="1">
    <source>
        <dbReference type="Pfam" id="PF21202"/>
    </source>
</evidence>
<dbReference type="InterPro" id="IPR013083">
    <property type="entry name" value="Znf_RING/FYVE/PHD"/>
</dbReference>